<dbReference type="EMBL" id="AOLN01000011">
    <property type="protein sequence ID" value="ELZ95336.1"/>
    <property type="molecule type" value="Genomic_DNA"/>
</dbReference>
<dbReference type="OrthoDB" id="246032at2157"/>
<evidence type="ECO:0000313" key="3">
    <source>
        <dbReference type="Proteomes" id="UP000011550"/>
    </source>
</evidence>
<dbReference type="PATRIC" id="fig|662479.7.peg.1963"/>
<dbReference type="STRING" id="662479.C440_09667"/>
<evidence type="ECO:0000256" key="1">
    <source>
        <dbReference type="SAM" id="MobiDB-lite"/>
    </source>
</evidence>
<gene>
    <name evidence="2" type="ORF">C440_09667</name>
</gene>
<protein>
    <submittedName>
        <fullName evidence="2">Uncharacterized protein</fullName>
    </submittedName>
</protein>
<feature type="region of interest" description="Disordered" evidence="1">
    <location>
        <begin position="1"/>
        <end position="71"/>
    </location>
</feature>
<feature type="compositionally biased region" description="Acidic residues" evidence="1">
    <location>
        <begin position="17"/>
        <end position="27"/>
    </location>
</feature>
<reference evidence="2 3" key="1">
    <citation type="journal article" date="2014" name="PLoS Genet.">
        <title>Phylogenetically driven sequencing of extremely halophilic archaea reveals strategies for static and dynamic osmo-response.</title>
        <authorList>
            <person name="Becker E.A."/>
            <person name="Seitzer P.M."/>
            <person name="Tritt A."/>
            <person name="Larsen D."/>
            <person name="Krusor M."/>
            <person name="Yao A.I."/>
            <person name="Wu D."/>
            <person name="Madern D."/>
            <person name="Eisen J.A."/>
            <person name="Darling A.E."/>
            <person name="Facciotti M.T."/>
        </authorList>
    </citation>
    <scope>NUCLEOTIDE SEQUENCE [LARGE SCALE GENOMIC DNA]</scope>
    <source>
        <strain evidence="2 3">ATCC BAA-1512</strain>
    </source>
</reference>
<comment type="caution">
    <text evidence="2">The sequence shown here is derived from an EMBL/GenBank/DDBJ whole genome shotgun (WGS) entry which is preliminary data.</text>
</comment>
<feature type="compositionally biased region" description="Basic and acidic residues" evidence="1">
    <location>
        <begin position="1"/>
        <end position="16"/>
    </location>
</feature>
<keyword evidence="3" id="KW-1185">Reference proteome</keyword>
<feature type="compositionally biased region" description="Polar residues" evidence="1">
    <location>
        <begin position="54"/>
        <end position="69"/>
    </location>
</feature>
<evidence type="ECO:0000313" key="2">
    <source>
        <dbReference type="EMBL" id="ELZ95336.1"/>
    </source>
</evidence>
<dbReference type="AlphaFoldDB" id="M0IEY6"/>
<name>M0IEY6_9EURY</name>
<sequence length="82" mass="8911">MDDSHDAEHETLREVEADLTDDFGDNEESPRTLYSGSPSVSRVSTIPSKGCFKSASSRSLTKPVSSVKTPENPVAEIRPVMT</sequence>
<dbReference type="Proteomes" id="UP000011550">
    <property type="component" value="Unassembled WGS sequence"/>
</dbReference>
<feature type="compositionally biased region" description="Polar residues" evidence="1">
    <location>
        <begin position="32"/>
        <end position="47"/>
    </location>
</feature>
<accession>M0IEY6</accession>
<proteinExistence type="predicted"/>
<organism evidence="2 3">
    <name type="scientific">Haloferax mucosum ATCC BAA-1512</name>
    <dbReference type="NCBI Taxonomy" id="662479"/>
    <lineage>
        <taxon>Archaea</taxon>
        <taxon>Methanobacteriati</taxon>
        <taxon>Methanobacteriota</taxon>
        <taxon>Stenosarchaea group</taxon>
        <taxon>Halobacteria</taxon>
        <taxon>Halobacteriales</taxon>
        <taxon>Haloferacaceae</taxon>
        <taxon>Haloferax</taxon>
    </lineage>
</organism>